<proteinExistence type="predicted"/>
<feature type="transmembrane region" description="Helical" evidence="2">
    <location>
        <begin position="139"/>
        <end position="160"/>
    </location>
</feature>
<protein>
    <submittedName>
        <fullName evidence="3">Uncharacterized protein</fullName>
    </submittedName>
</protein>
<name>A0A177JL39_9ACTN</name>
<dbReference type="EMBL" id="SMCX01000010">
    <property type="protein sequence ID" value="TCW23747.1"/>
    <property type="molecule type" value="Genomic_DNA"/>
</dbReference>
<sequence length="189" mass="20237">MYPGQDDHTRRMGQQPDSRAYSRMSGDRAYDPAYDDGYGAEGGYDDGYVEPRQPRRGPAIDVGKFVGSVAATALVAAIAGWLIAWVVDAVFSRFGHQWANGGNTPTMYAVYGAVAAILAGLLWYLLLIGTANPQQFYSWTVGLLIVAAVALPLLVTVPFLDGLAAAIVHLFIGLPILALTSAFSATLRR</sequence>
<dbReference type="AlphaFoldDB" id="A0A177JL39"/>
<evidence type="ECO:0000313" key="4">
    <source>
        <dbReference type="Proteomes" id="UP000295805"/>
    </source>
</evidence>
<accession>A0A177JL39</accession>
<feature type="compositionally biased region" description="Basic and acidic residues" evidence="1">
    <location>
        <begin position="1"/>
        <end position="10"/>
    </location>
</feature>
<keyword evidence="2" id="KW-0812">Transmembrane</keyword>
<dbReference type="RefSeq" id="WP_007627427.1">
    <property type="nucleotide sequence ID" value="NZ_CP143053.1"/>
</dbReference>
<gene>
    <name evidence="3" type="ORF">EDD19_11041</name>
</gene>
<evidence type="ECO:0000256" key="2">
    <source>
        <dbReference type="SAM" id="Phobius"/>
    </source>
</evidence>
<feature type="region of interest" description="Disordered" evidence="1">
    <location>
        <begin position="1"/>
        <end position="39"/>
    </location>
</feature>
<feature type="transmembrane region" description="Helical" evidence="2">
    <location>
        <begin position="65"/>
        <end position="87"/>
    </location>
</feature>
<evidence type="ECO:0000256" key="1">
    <source>
        <dbReference type="SAM" id="MobiDB-lite"/>
    </source>
</evidence>
<feature type="transmembrane region" description="Helical" evidence="2">
    <location>
        <begin position="107"/>
        <end position="127"/>
    </location>
</feature>
<dbReference type="OrthoDB" id="4773812at2"/>
<keyword evidence="2" id="KW-1133">Transmembrane helix</keyword>
<organism evidence="3 4">
    <name type="scientific">Dietzia cinnamea</name>
    <dbReference type="NCBI Taxonomy" id="321318"/>
    <lineage>
        <taxon>Bacteria</taxon>
        <taxon>Bacillati</taxon>
        <taxon>Actinomycetota</taxon>
        <taxon>Actinomycetes</taxon>
        <taxon>Mycobacteriales</taxon>
        <taxon>Dietziaceae</taxon>
        <taxon>Dietzia</taxon>
    </lineage>
</organism>
<feature type="transmembrane region" description="Helical" evidence="2">
    <location>
        <begin position="166"/>
        <end position="187"/>
    </location>
</feature>
<keyword evidence="2" id="KW-0472">Membrane</keyword>
<dbReference type="GeneID" id="89529815"/>
<evidence type="ECO:0000313" key="3">
    <source>
        <dbReference type="EMBL" id="TCW23747.1"/>
    </source>
</evidence>
<reference evidence="3 4" key="1">
    <citation type="submission" date="2019-03" db="EMBL/GenBank/DDBJ databases">
        <title>Root nodule microbial communities of legume samples collected from USA, Mexico and Botswana.</title>
        <authorList>
            <person name="Hirsch A."/>
        </authorList>
    </citation>
    <scope>NUCLEOTIDE SEQUENCE [LARGE SCALE GENOMIC DNA]</scope>
    <source>
        <strain evidence="3 4">55</strain>
    </source>
</reference>
<dbReference type="Proteomes" id="UP000295805">
    <property type="component" value="Unassembled WGS sequence"/>
</dbReference>
<comment type="caution">
    <text evidence="3">The sequence shown here is derived from an EMBL/GenBank/DDBJ whole genome shotgun (WGS) entry which is preliminary data.</text>
</comment>